<feature type="region of interest" description="Disordered" evidence="1">
    <location>
        <begin position="359"/>
        <end position="405"/>
    </location>
</feature>
<proteinExistence type="predicted"/>
<dbReference type="InterPro" id="IPR046796">
    <property type="entry name" value="Transposase_32_dom"/>
</dbReference>
<evidence type="ECO:0000259" key="2">
    <source>
        <dbReference type="Pfam" id="PF20167"/>
    </source>
</evidence>
<keyword evidence="4" id="KW-1185">Reference proteome</keyword>
<dbReference type="Proteomes" id="UP000289738">
    <property type="component" value="Chromosome B05"/>
</dbReference>
<sequence>MVTTSDQEIEDKQGKMRKQPEDNSTKEEDRKHKEPEISQQELLTLYAPFPQLLNGADWERGAGNKPKFIKRTDLTPEAKGWFELVRRSILPAANNSEVNLERATMLHCILKGGEIKVHEIIAQGIRKMAEKSDSRGILGYPSTIYRICKKARVVFEDEDPVWIKEGIPITVRRMNAAALPLPQRKQRKRTAPQVVEGQVLEGQAPQTLDMHQLQEAIDGLSRQYLESQGAQKELQLQMMGQQDEWQRQMMEQLSQGQQWGEAFNRMEQRQNEQQESTQRLINIQAHQGAHIHEMYRRQIEQAELLDEQRAFAEGVYMSQTGHQINTQARLGYLVGQLPILHPGIAKYDEMKDELARKERQRVEESHESVRKALEDWKQARLARMRGNARGNKEDKQGKERGHPQQ</sequence>
<feature type="compositionally biased region" description="Basic and acidic residues" evidence="1">
    <location>
        <begin position="10"/>
        <end position="36"/>
    </location>
</feature>
<feature type="compositionally biased region" description="Basic and acidic residues" evidence="1">
    <location>
        <begin position="390"/>
        <end position="405"/>
    </location>
</feature>
<protein>
    <recommendedName>
        <fullName evidence="2">Putative plant transposon protein domain-containing protein</fullName>
    </recommendedName>
</protein>
<gene>
    <name evidence="3" type="ORF">Ahy_B05g076545</name>
</gene>
<evidence type="ECO:0000313" key="3">
    <source>
        <dbReference type="EMBL" id="RYR08720.1"/>
    </source>
</evidence>
<accession>A0A444Z3I0</accession>
<feature type="region of interest" description="Disordered" evidence="1">
    <location>
        <begin position="1"/>
        <end position="39"/>
    </location>
</feature>
<organism evidence="3 4">
    <name type="scientific">Arachis hypogaea</name>
    <name type="common">Peanut</name>
    <dbReference type="NCBI Taxonomy" id="3818"/>
    <lineage>
        <taxon>Eukaryota</taxon>
        <taxon>Viridiplantae</taxon>
        <taxon>Streptophyta</taxon>
        <taxon>Embryophyta</taxon>
        <taxon>Tracheophyta</taxon>
        <taxon>Spermatophyta</taxon>
        <taxon>Magnoliopsida</taxon>
        <taxon>eudicotyledons</taxon>
        <taxon>Gunneridae</taxon>
        <taxon>Pentapetalae</taxon>
        <taxon>rosids</taxon>
        <taxon>fabids</taxon>
        <taxon>Fabales</taxon>
        <taxon>Fabaceae</taxon>
        <taxon>Papilionoideae</taxon>
        <taxon>50 kb inversion clade</taxon>
        <taxon>dalbergioids sensu lato</taxon>
        <taxon>Dalbergieae</taxon>
        <taxon>Pterocarpus clade</taxon>
        <taxon>Arachis</taxon>
    </lineage>
</organism>
<dbReference type="EMBL" id="SDMP01000015">
    <property type="protein sequence ID" value="RYR08720.1"/>
    <property type="molecule type" value="Genomic_DNA"/>
</dbReference>
<evidence type="ECO:0000256" key="1">
    <source>
        <dbReference type="SAM" id="MobiDB-lite"/>
    </source>
</evidence>
<dbReference type="AlphaFoldDB" id="A0A444Z3I0"/>
<comment type="caution">
    <text evidence="3">The sequence shown here is derived from an EMBL/GenBank/DDBJ whole genome shotgun (WGS) entry which is preliminary data.</text>
</comment>
<feature type="compositionally biased region" description="Basic and acidic residues" evidence="1">
    <location>
        <begin position="359"/>
        <end position="378"/>
    </location>
</feature>
<reference evidence="3 4" key="1">
    <citation type="submission" date="2019-01" db="EMBL/GenBank/DDBJ databases">
        <title>Sequencing of cultivated peanut Arachis hypogaea provides insights into genome evolution and oil improvement.</title>
        <authorList>
            <person name="Chen X."/>
        </authorList>
    </citation>
    <scope>NUCLEOTIDE SEQUENCE [LARGE SCALE GENOMIC DNA]</scope>
    <source>
        <strain evidence="4">cv. Fuhuasheng</strain>
        <tissue evidence="3">Leaves</tissue>
    </source>
</reference>
<feature type="domain" description="Putative plant transposon protein" evidence="2">
    <location>
        <begin position="54"/>
        <end position="153"/>
    </location>
</feature>
<name>A0A444Z3I0_ARAHY</name>
<evidence type="ECO:0000313" key="4">
    <source>
        <dbReference type="Proteomes" id="UP000289738"/>
    </source>
</evidence>
<dbReference type="Pfam" id="PF20167">
    <property type="entry name" value="Transposase_32"/>
    <property type="match status" value="1"/>
</dbReference>